<evidence type="ECO:0000313" key="2">
    <source>
        <dbReference type="EMBL" id="VEL39541.1"/>
    </source>
</evidence>
<dbReference type="Proteomes" id="UP000784294">
    <property type="component" value="Unassembled WGS sequence"/>
</dbReference>
<feature type="compositionally biased region" description="Polar residues" evidence="1">
    <location>
        <begin position="7"/>
        <end position="21"/>
    </location>
</feature>
<name>A0A3S5CQB8_9PLAT</name>
<sequence>MFEPDSSESFLQLEDSNTSLLDSGDFDNEEDSCLLPSEDSRSLSFGETFERSSSTKLHPHRTFEVASDDLFSTEPRNIRQKDESEASTSSESECENESEAERDQLAVLDSVMTLYDLESVK</sequence>
<comment type="caution">
    <text evidence="2">The sequence shown here is derived from an EMBL/GenBank/DDBJ whole genome shotgun (WGS) entry which is preliminary data.</text>
</comment>
<dbReference type="AlphaFoldDB" id="A0A3S5CQB8"/>
<organism evidence="2 3">
    <name type="scientific">Protopolystoma xenopodis</name>
    <dbReference type="NCBI Taxonomy" id="117903"/>
    <lineage>
        <taxon>Eukaryota</taxon>
        <taxon>Metazoa</taxon>
        <taxon>Spiralia</taxon>
        <taxon>Lophotrochozoa</taxon>
        <taxon>Platyhelminthes</taxon>
        <taxon>Monogenea</taxon>
        <taxon>Polyopisthocotylea</taxon>
        <taxon>Polystomatidea</taxon>
        <taxon>Polystomatidae</taxon>
        <taxon>Protopolystoma</taxon>
    </lineage>
</organism>
<dbReference type="EMBL" id="CAAALY010261611">
    <property type="protein sequence ID" value="VEL39541.1"/>
    <property type="molecule type" value="Genomic_DNA"/>
</dbReference>
<evidence type="ECO:0000256" key="1">
    <source>
        <dbReference type="SAM" id="MobiDB-lite"/>
    </source>
</evidence>
<reference evidence="2" key="1">
    <citation type="submission" date="2018-11" db="EMBL/GenBank/DDBJ databases">
        <authorList>
            <consortium name="Pathogen Informatics"/>
        </authorList>
    </citation>
    <scope>NUCLEOTIDE SEQUENCE</scope>
</reference>
<proteinExistence type="predicted"/>
<gene>
    <name evidence="2" type="ORF">PXEA_LOCUS32981</name>
</gene>
<keyword evidence="3" id="KW-1185">Reference proteome</keyword>
<feature type="region of interest" description="Disordered" evidence="1">
    <location>
        <begin position="1"/>
        <end position="105"/>
    </location>
</feature>
<evidence type="ECO:0000313" key="3">
    <source>
        <dbReference type="Proteomes" id="UP000784294"/>
    </source>
</evidence>
<protein>
    <submittedName>
        <fullName evidence="2">Uncharacterized protein</fullName>
    </submittedName>
</protein>
<accession>A0A3S5CQB8</accession>